<accession>A0AA45WX52</accession>
<dbReference type="AlphaFoldDB" id="A0AA45WX52"/>
<keyword evidence="3" id="KW-1185">Reference proteome</keyword>
<dbReference type="SUPFAM" id="SSF46785">
    <property type="entry name" value="Winged helix' DNA-binding domain"/>
    <property type="match status" value="1"/>
</dbReference>
<dbReference type="InterPro" id="IPR052509">
    <property type="entry name" value="Metal_resp_DNA-bind_regulator"/>
</dbReference>
<protein>
    <submittedName>
        <fullName evidence="2">DNA-binding transcriptional regulator, PadR family</fullName>
    </submittedName>
</protein>
<evidence type="ECO:0000259" key="1">
    <source>
        <dbReference type="Pfam" id="PF03551"/>
    </source>
</evidence>
<dbReference type="Proteomes" id="UP001158066">
    <property type="component" value="Unassembled WGS sequence"/>
</dbReference>
<comment type="caution">
    <text evidence="2">The sequence shown here is derived from an EMBL/GenBank/DDBJ whole genome shotgun (WGS) entry which is preliminary data.</text>
</comment>
<keyword evidence="2" id="KW-0238">DNA-binding</keyword>
<dbReference type="InterPro" id="IPR036388">
    <property type="entry name" value="WH-like_DNA-bd_sf"/>
</dbReference>
<dbReference type="EMBL" id="FXUF01000010">
    <property type="protein sequence ID" value="SMP62778.1"/>
    <property type="molecule type" value="Genomic_DNA"/>
</dbReference>
<dbReference type="InterPro" id="IPR005149">
    <property type="entry name" value="Tscrpt_reg_PadR_N"/>
</dbReference>
<dbReference type="RefSeq" id="WP_283409872.1">
    <property type="nucleotide sequence ID" value="NZ_FXUF01000010.1"/>
</dbReference>
<dbReference type="PANTHER" id="PTHR33169">
    <property type="entry name" value="PADR-FAMILY TRANSCRIPTIONAL REGULATOR"/>
    <property type="match status" value="1"/>
</dbReference>
<name>A0AA45WX52_9CLOT</name>
<gene>
    <name evidence="2" type="ORF">SAMN06296020_11086</name>
</gene>
<dbReference type="Gene3D" id="1.10.10.10">
    <property type="entry name" value="Winged helix-like DNA-binding domain superfamily/Winged helix DNA-binding domain"/>
    <property type="match status" value="1"/>
</dbReference>
<proteinExistence type="predicted"/>
<dbReference type="PANTHER" id="PTHR33169:SF14">
    <property type="entry name" value="TRANSCRIPTIONAL REGULATOR RV3488"/>
    <property type="match status" value="1"/>
</dbReference>
<sequence length="124" mass="14595">MSVMKGRNQRHLTAFILLVLAQESMHGGAIHTTLREKLPNFNTDTGAIYRCLQELEKDQAVKSSWHTEESGPARKVYEISETGLTELDEWKKDIETRLENLQFFLREYEAFTEKRHSLQRQKER</sequence>
<organism evidence="2 3">
    <name type="scientific">Anoxynatronum buryatiense</name>
    <dbReference type="NCBI Taxonomy" id="489973"/>
    <lineage>
        <taxon>Bacteria</taxon>
        <taxon>Bacillati</taxon>
        <taxon>Bacillota</taxon>
        <taxon>Clostridia</taxon>
        <taxon>Eubacteriales</taxon>
        <taxon>Clostridiaceae</taxon>
        <taxon>Anoxynatronum</taxon>
    </lineage>
</organism>
<dbReference type="GO" id="GO:0003677">
    <property type="term" value="F:DNA binding"/>
    <property type="evidence" value="ECO:0007669"/>
    <property type="project" value="UniProtKB-KW"/>
</dbReference>
<reference evidence="2" key="1">
    <citation type="submission" date="2017-05" db="EMBL/GenBank/DDBJ databases">
        <authorList>
            <person name="Varghese N."/>
            <person name="Submissions S."/>
        </authorList>
    </citation>
    <scope>NUCLEOTIDE SEQUENCE</scope>
    <source>
        <strain evidence="2">Su22</strain>
    </source>
</reference>
<dbReference type="InterPro" id="IPR036390">
    <property type="entry name" value="WH_DNA-bd_sf"/>
</dbReference>
<evidence type="ECO:0000313" key="3">
    <source>
        <dbReference type="Proteomes" id="UP001158066"/>
    </source>
</evidence>
<feature type="domain" description="Transcription regulator PadR N-terminal" evidence="1">
    <location>
        <begin position="16"/>
        <end position="88"/>
    </location>
</feature>
<dbReference type="Pfam" id="PF03551">
    <property type="entry name" value="PadR"/>
    <property type="match status" value="1"/>
</dbReference>
<evidence type="ECO:0000313" key="2">
    <source>
        <dbReference type="EMBL" id="SMP62778.1"/>
    </source>
</evidence>